<dbReference type="Pfam" id="PF13546">
    <property type="entry name" value="DDE_5"/>
    <property type="match status" value="1"/>
</dbReference>
<dbReference type="NCBIfam" id="NF033540">
    <property type="entry name" value="transpos_IS701"/>
    <property type="match status" value="1"/>
</dbReference>
<gene>
    <name evidence="2" type="ORF">GTS_57060</name>
</gene>
<dbReference type="PANTHER" id="PTHR33627:SF1">
    <property type="entry name" value="TRANSPOSASE"/>
    <property type="match status" value="1"/>
</dbReference>
<keyword evidence="3" id="KW-1185">Reference proteome</keyword>
<accession>A0A4D4JJI6</accession>
<protein>
    <recommendedName>
        <fullName evidence="1">Transposase IS701-like DDE domain-containing protein</fullName>
    </recommendedName>
</protein>
<dbReference type="InterPro" id="IPR012337">
    <property type="entry name" value="RNaseH-like_sf"/>
</dbReference>
<dbReference type="Proteomes" id="UP000298860">
    <property type="component" value="Unassembled WGS sequence"/>
</dbReference>
<evidence type="ECO:0000313" key="3">
    <source>
        <dbReference type="Proteomes" id="UP000298860"/>
    </source>
</evidence>
<organism evidence="2 3">
    <name type="scientific">Gandjariella thermophila</name>
    <dbReference type="NCBI Taxonomy" id="1931992"/>
    <lineage>
        <taxon>Bacteria</taxon>
        <taxon>Bacillati</taxon>
        <taxon>Actinomycetota</taxon>
        <taxon>Actinomycetes</taxon>
        <taxon>Pseudonocardiales</taxon>
        <taxon>Pseudonocardiaceae</taxon>
        <taxon>Gandjariella</taxon>
    </lineage>
</organism>
<reference evidence="3" key="1">
    <citation type="submission" date="2019-04" db="EMBL/GenBank/DDBJ databases">
        <title>Draft genome sequence of Pseudonocardiaceae bacterium SL3-2-4.</title>
        <authorList>
            <person name="Ningsih F."/>
            <person name="Yokota A."/>
            <person name="Sakai Y."/>
            <person name="Nanatani K."/>
            <person name="Yabe S."/>
            <person name="Oetari A."/>
            <person name="Sjamsuridzal W."/>
        </authorList>
    </citation>
    <scope>NUCLEOTIDE SEQUENCE [LARGE SCALE GENOMIC DNA]</scope>
    <source>
        <strain evidence="3">SL3-2-4</strain>
    </source>
</reference>
<dbReference type="EMBL" id="BJFL01000100">
    <property type="protein sequence ID" value="GDY34073.1"/>
    <property type="molecule type" value="Genomic_DNA"/>
</dbReference>
<dbReference type="SUPFAM" id="SSF53098">
    <property type="entry name" value="Ribonuclease H-like"/>
    <property type="match status" value="1"/>
</dbReference>
<name>A0A4D4JJI6_9PSEU</name>
<proteinExistence type="predicted"/>
<sequence>MFLAYVSPRGRALIDRELYLPRCWTDDRGRCAAAGIGEDVEFATKPQLAQHMLERLVSTHGRSALSWFTADEVYGDNPGLRTWLDTQQINYVMAVSCHTPFATPTGPKRADELAACAPQRGWQRLSAGRGSKGHRLYDWLLIQPGTGAHLLLVRRSISKPDELAYYICRSNQPVPLAELVRVAGSRWGIEETFQFAKNETGLDHYQVRHYHAWYRHITLSMLAAAFLAVTAHQQRTHDQKGAPATAPSV</sequence>
<dbReference type="AlphaFoldDB" id="A0A4D4JJI6"/>
<comment type="caution">
    <text evidence="2">The sequence shown here is derived from an EMBL/GenBank/DDBJ whole genome shotgun (WGS) entry which is preliminary data.</text>
</comment>
<dbReference type="RefSeq" id="WP_225978847.1">
    <property type="nucleotide sequence ID" value="NZ_BJFL01000100.1"/>
</dbReference>
<evidence type="ECO:0000259" key="1">
    <source>
        <dbReference type="Pfam" id="PF13546"/>
    </source>
</evidence>
<dbReference type="InterPro" id="IPR039365">
    <property type="entry name" value="IS701-like"/>
</dbReference>
<dbReference type="InterPro" id="IPR038721">
    <property type="entry name" value="IS701-like_DDE_dom"/>
</dbReference>
<evidence type="ECO:0000313" key="2">
    <source>
        <dbReference type="EMBL" id="GDY34073.1"/>
    </source>
</evidence>
<feature type="domain" description="Transposase IS701-like DDE" evidence="1">
    <location>
        <begin position="3"/>
        <end position="104"/>
    </location>
</feature>
<dbReference type="PANTHER" id="PTHR33627">
    <property type="entry name" value="TRANSPOSASE"/>
    <property type="match status" value="1"/>
</dbReference>